<proteinExistence type="predicted"/>
<evidence type="ECO:0000313" key="2">
    <source>
        <dbReference type="Proteomes" id="UP001156836"/>
    </source>
</evidence>
<protein>
    <submittedName>
        <fullName evidence="1">Uncharacterized protein</fullName>
    </submittedName>
</protein>
<comment type="caution">
    <text evidence="1">The sequence shown here is derived from an EMBL/GenBank/DDBJ whole genome shotgun (WGS) entry which is preliminary data.</text>
</comment>
<dbReference type="Proteomes" id="UP001156836">
    <property type="component" value="Unassembled WGS sequence"/>
</dbReference>
<reference evidence="2" key="1">
    <citation type="journal article" date="2019" name="Int. J. Syst. Evol. Microbiol.">
        <title>The Global Catalogue of Microorganisms (GCM) 10K type strain sequencing project: providing services to taxonomists for standard genome sequencing and annotation.</title>
        <authorList>
            <consortium name="The Broad Institute Genomics Platform"/>
            <consortium name="The Broad Institute Genome Sequencing Center for Infectious Disease"/>
            <person name="Wu L."/>
            <person name="Ma J."/>
        </authorList>
    </citation>
    <scope>NUCLEOTIDE SEQUENCE [LARGE SCALE GENOMIC DNA]</scope>
    <source>
        <strain evidence="2">NBRC 104970</strain>
    </source>
</reference>
<accession>A0ABQ6BY87</accession>
<sequence length="117" mass="12718">MSFKNPVQCGECDGKPLKLLTETEMAQFKAFCAARFGLDEVRACHAIFRELQTMADENTGVVRAKITGEPPGPSAIPRAPAAAPNPSVLLRIPRALRGSRFGVSVRRAKQIPPYLVI</sequence>
<organism evidence="1 2">
    <name type="scientific">Chitiniphilus shinanonensis</name>
    <dbReference type="NCBI Taxonomy" id="553088"/>
    <lineage>
        <taxon>Bacteria</taxon>
        <taxon>Pseudomonadati</taxon>
        <taxon>Pseudomonadota</taxon>
        <taxon>Betaproteobacteria</taxon>
        <taxon>Neisseriales</taxon>
        <taxon>Chitinibacteraceae</taxon>
        <taxon>Chitiniphilus</taxon>
    </lineage>
</organism>
<name>A0ABQ6BY87_9NEIS</name>
<dbReference type="EMBL" id="BSOZ01000118">
    <property type="protein sequence ID" value="GLS06271.1"/>
    <property type="molecule type" value="Genomic_DNA"/>
</dbReference>
<keyword evidence="2" id="KW-1185">Reference proteome</keyword>
<gene>
    <name evidence="1" type="ORF">GCM10007860_34470</name>
</gene>
<evidence type="ECO:0000313" key="1">
    <source>
        <dbReference type="EMBL" id="GLS06271.1"/>
    </source>
</evidence>